<keyword evidence="4" id="KW-1185">Reference proteome</keyword>
<reference evidence="2 4" key="2">
    <citation type="submission" date="2018-06" db="EMBL/GenBank/DDBJ databases">
        <authorList>
            <consortium name="Pathogen Informatics"/>
            <person name="Doyle S."/>
        </authorList>
    </citation>
    <scope>NUCLEOTIDE SEQUENCE [LARGE SCALE GENOMIC DNA]</scope>
    <source>
        <strain evidence="2 4">NCTC11224</strain>
    </source>
</reference>
<gene>
    <name evidence="1" type="primary">yheH_2</name>
    <name evidence="2" type="synonym">yheH_1</name>
    <name evidence="1" type="ORF">ERS852480_04801</name>
    <name evidence="2" type="ORF">NCTC11224_02177</name>
</gene>
<evidence type="ECO:0000313" key="3">
    <source>
        <dbReference type="Proteomes" id="UP000095512"/>
    </source>
</evidence>
<evidence type="ECO:0000313" key="2">
    <source>
        <dbReference type="EMBL" id="SQB10837.1"/>
    </source>
</evidence>
<dbReference type="Proteomes" id="UP000251853">
    <property type="component" value="Unassembled WGS sequence"/>
</dbReference>
<dbReference type="SUPFAM" id="SSF52540">
    <property type="entry name" value="P-loop containing nucleoside triphosphate hydrolases"/>
    <property type="match status" value="1"/>
</dbReference>
<dbReference type="EMBL" id="UAVW01000009">
    <property type="protein sequence ID" value="SQB10837.1"/>
    <property type="molecule type" value="Genomic_DNA"/>
</dbReference>
<dbReference type="EMBL" id="CZAB01000083">
    <property type="protein sequence ID" value="CUQ07911.1"/>
    <property type="molecule type" value="Genomic_DNA"/>
</dbReference>
<reference evidence="1 3" key="1">
    <citation type="submission" date="2015-09" db="EMBL/GenBank/DDBJ databases">
        <authorList>
            <consortium name="Pathogen Informatics"/>
        </authorList>
    </citation>
    <scope>NUCLEOTIDE SEQUENCE [LARGE SCALE GENOMIC DNA]</scope>
    <source>
        <strain evidence="1 3">2789STDY5834865</strain>
    </source>
</reference>
<dbReference type="AlphaFoldDB" id="A0A174THD0"/>
<protein>
    <submittedName>
        <fullName evidence="1">ABC transporter</fullName>
        <ecNumber evidence="1">3.6.3.-</ecNumber>
    </submittedName>
</protein>
<accession>A0A174THD0</accession>
<evidence type="ECO:0000313" key="4">
    <source>
        <dbReference type="Proteomes" id="UP000251853"/>
    </source>
</evidence>
<dbReference type="GO" id="GO:0016787">
    <property type="term" value="F:hydrolase activity"/>
    <property type="evidence" value="ECO:0007669"/>
    <property type="project" value="UniProtKB-KW"/>
</dbReference>
<sequence length="60" mass="6629">MDEATSALDHRLTTIQGADRILVPAGNQIAEEGNHEQLLEKNGMYYQLYATANRLNQGIA</sequence>
<dbReference type="EC" id="3.6.3.-" evidence="1"/>
<keyword evidence="1" id="KW-0378">Hydrolase</keyword>
<name>A0A174THD0_9FIRM</name>
<dbReference type="Proteomes" id="UP000095512">
    <property type="component" value="Unassembled WGS sequence"/>
</dbReference>
<proteinExistence type="predicted"/>
<dbReference type="Gene3D" id="3.40.50.300">
    <property type="entry name" value="P-loop containing nucleotide triphosphate hydrolases"/>
    <property type="match status" value="1"/>
</dbReference>
<evidence type="ECO:0000313" key="1">
    <source>
        <dbReference type="EMBL" id="CUQ07911.1"/>
    </source>
</evidence>
<dbReference type="InterPro" id="IPR027417">
    <property type="entry name" value="P-loop_NTPase"/>
</dbReference>
<organism evidence="1 3">
    <name type="scientific">Enterocloster clostridioformis</name>
    <dbReference type="NCBI Taxonomy" id="1531"/>
    <lineage>
        <taxon>Bacteria</taxon>
        <taxon>Bacillati</taxon>
        <taxon>Bacillota</taxon>
        <taxon>Clostridia</taxon>
        <taxon>Lachnospirales</taxon>
        <taxon>Lachnospiraceae</taxon>
        <taxon>Enterocloster</taxon>
    </lineage>
</organism>